<accession>A0ABD3FD70</accession>
<proteinExistence type="predicted"/>
<organism evidence="1 2">
    <name type="scientific">Phytophthora oleae</name>
    <dbReference type="NCBI Taxonomy" id="2107226"/>
    <lineage>
        <taxon>Eukaryota</taxon>
        <taxon>Sar</taxon>
        <taxon>Stramenopiles</taxon>
        <taxon>Oomycota</taxon>
        <taxon>Peronosporomycetes</taxon>
        <taxon>Peronosporales</taxon>
        <taxon>Peronosporaceae</taxon>
        <taxon>Phytophthora</taxon>
    </lineage>
</organism>
<protein>
    <submittedName>
        <fullName evidence="1">Uncharacterized protein</fullName>
    </submittedName>
</protein>
<dbReference type="Proteomes" id="UP001632037">
    <property type="component" value="Unassembled WGS sequence"/>
</dbReference>
<evidence type="ECO:0000313" key="2">
    <source>
        <dbReference type="Proteomes" id="UP001632037"/>
    </source>
</evidence>
<evidence type="ECO:0000313" key="1">
    <source>
        <dbReference type="EMBL" id="KAL3663656.1"/>
    </source>
</evidence>
<reference evidence="1 2" key="1">
    <citation type="submission" date="2024-09" db="EMBL/GenBank/DDBJ databases">
        <title>Genome sequencing and assembly of Phytophthora oleae, isolate VK10A, causative agent of rot of olive drupes.</title>
        <authorList>
            <person name="Conti Taguali S."/>
            <person name="Riolo M."/>
            <person name="La Spada F."/>
            <person name="Cacciola S.O."/>
            <person name="Dionisio G."/>
        </authorList>
    </citation>
    <scope>NUCLEOTIDE SEQUENCE [LARGE SCALE GENOMIC DNA]</scope>
    <source>
        <strain evidence="1 2">VK10A</strain>
    </source>
</reference>
<dbReference type="EMBL" id="JBIMZQ010000026">
    <property type="protein sequence ID" value="KAL3663656.1"/>
    <property type="molecule type" value="Genomic_DNA"/>
</dbReference>
<comment type="caution">
    <text evidence="1">The sequence shown here is derived from an EMBL/GenBank/DDBJ whole genome shotgun (WGS) entry which is preliminary data.</text>
</comment>
<name>A0ABD3FD70_9STRA</name>
<keyword evidence="2" id="KW-1185">Reference proteome</keyword>
<dbReference type="AlphaFoldDB" id="A0ABD3FD70"/>
<sequence>MLENGFGRDKYGIFKLCAPSRASRLGHHLLCSQIYAEKIAAVAGENFSPEDSVYRLLERHRFALYQRPDYRNSFISSDGKNMTQWDGMEVYMATAVAEGEDLHPNRY</sequence>
<gene>
    <name evidence="1" type="ORF">V7S43_011071</name>
</gene>